<evidence type="ECO:0000256" key="1">
    <source>
        <dbReference type="ARBA" id="ARBA00004323"/>
    </source>
</evidence>
<name>C3JXF0_CAEEL</name>
<dbReference type="PANTHER" id="PTHR11214:SF391">
    <property type="entry name" value="BETA-1,3-GALACTOSYLTRANSFERASE BRE-2-RELATED"/>
    <property type="match status" value="1"/>
</dbReference>
<evidence type="ECO:0000256" key="6">
    <source>
        <dbReference type="ARBA" id="ARBA00022692"/>
    </source>
</evidence>
<keyword evidence="10 14" id="KW-0472">Membrane</keyword>
<protein>
    <recommendedName>
        <fullName evidence="14">Hexosyltransferase</fullName>
        <ecNumber evidence="14">2.4.1.-</ecNumber>
    </recommendedName>
</protein>
<evidence type="ECO:0000256" key="8">
    <source>
        <dbReference type="ARBA" id="ARBA00022989"/>
    </source>
</evidence>
<feature type="transmembrane region" description="Helical" evidence="14">
    <location>
        <begin position="52"/>
        <end position="70"/>
    </location>
</feature>
<sequence>MMAGRNSSINSVERVSHDLVSRYTEQPLRFAYYEHFVTSPPMRQSRRASSRVNRLVVIFIIVASGFLLLYKNTQQFTQIDRECIQDEWQENNNLGNTIDDGSNFRIAFTDIQQNYTWLHLPNFLENSEILMIVSSNCDNFARRNILRKTWMNPENSQIIGDGRMKALFLVGINGADEKLNAVVLEEAKVFGDMIVIDLEDNYLNLSYKTISLLLYSISKTKSPNLIGKIDEDVLFYPDQLTPLINDKTINTSTFSIYGEKYEAGVAVNHGEDNAKWQISKNSFKCSVYPSYLSGPTYFLTRKAAKRIVEATKHRKFISVDVEDVFITGLLAGDVGIKKNQLPFMYMIEEATNDRESYEILAWHTKKRDQQYIEAFESLKLNRCKSCRKSKNPDLEELKEK</sequence>
<dbReference type="FunFam" id="3.90.550.50:FF:000047">
    <property type="entry name" value="Hexosyltransferase"/>
    <property type="match status" value="1"/>
</dbReference>
<evidence type="ECO:0000256" key="11">
    <source>
        <dbReference type="ARBA" id="ARBA00023180"/>
    </source>
</evidence>
<organism evidence="15 16">
    <name type="scientific">Caenorhabditis elegans</name>
    <dbReference type="NCBI Taxonomy" id="6239"/>
    <lineage>
        <taxon>Eukaryota</taxon>
        <taxon>Metazoa</taxon>
        <taxon>Ecdysozoa</taxon>
        <taxon>Nematoda</taxon>
        <taxon>Chromadorea</taxon>
        <taxon>Rhabditida</taxon>
        <taxon>Rhabditina</taxon>
        <taxon>Rhabditomorpha</taxon>
        <taxon>Rhabditoidea</taxon>
        <taxon>Rhabditidae</taxon>
        <taxon>Peloderinae</taxon>
        <taxon>Caenorhabditis</taxon>
    </lineage>
</organism>
<comment type="function">
    <text evidence="12">Transfers N-acetylgalactosamine onto carbohydrate substrates. Involved in susceptibility to pore-forming crystal toxins in conjunction with bre-1, bre-3, bre-4, and bre-5. Involved in resistance to the nematotoxic C.cinerea galectin Cgl2.</text>
</comment>
<dbReference type="Gene3D" id="3.90.550.50">
    <property type="match status" value="1"/>
</dbReference>
<evidence type="ECO:0000256" key="14">
    <source>
        <dbReference type="RuleBase" id="RU363063"/>
    </source>
</evidence>
<keyword evidence="7 14" id="KW-0735">Signal-anchor</keyword>
<dbReference type="InterPro" id="IPR002659">
    <property type="entry name" value="Glyco_trans_31"/>
</dbReference>
<evidence type="ECO:0000256" key="7">
    <source>
        <dbReference type="ARBA" id="ARBA00022968"/>
    </source>
</evidence>
<accession>C3JXF0</accession>
<keyword evidence="8 14" id="KW-1133">Transmembrane helix</keyword>
<dbReference type="SMR" id="C3JXF0"/>
<dbReference type="GO" id="GO:0016758">
    <property type="term" value="F:hexosyltransferase activity"/>
    <property type="evidence" value="ECO:0007669"/>
    <property type="project" value="InterPro"/>
</dbReference>
<dbReference type="WormBase" id="Y39E4B.9c">
    <property type="protein sequence ID" value="CE43685"/>
    <property type="gene ID" value="WBGene00000267"/>
    <property type="gene designation" value="bre-2"/>
</dbReference>
<keyword evidence="6 14" id="KW-0812">Transmembrane</keyword>
<dbReference type="GO" id="GO:0000139">
    <property type="term" value="C:Golgi membrane"/>
    <property type="evidence" value="ECO:0007669"/>
    <property type="project" value="UniProtKB-SubCell"/>
</dbReference>
<keyword evidence="11" id="KW-0325">Glycoprotein</keyword>
<evidence type="ECO:0000256" key="2">
    <source>
        <dbReference type="ARBA" id="ARBA00004922"/>
    </source>
</evidence>
<proteinExistence type="inferred from homology"/>
<evidence type="ECO:0000313" key="15">
    <source>
        <dbReference type="EMBL" id="CAY39361.1"/>
    </source>
</evidence>
<evidence type="ECO:0000256" key="13">
    <source>
        <dbReference type="ARBA" id="ARBA00084120"/>
    </source>
</evidence>
<gene>
    <name evidence="15 17" type="primary">bre-2</name>
    <name evidence="15" type="ORF">CELE_Y39E4B.9</name>
    <name evidence="17" type="ORF">Y39E4B.9</name>
</gene>
<evidence type="ECO:0000313" key="16">
    <source>
        <dbReference type="Proteomes" id="UP000001940"/>
    </source>
</evidence>
<evidence type="ECO:0000256" key="5">
    <source>
        <dbReference type="ARBA" id="ARBA00022679"/>
    </source>
</evidence>
<evidence type="ECO:0000256" key="12">
    <source>
        <dbReference type="ARBA" id="ARBA00057347"/>
    </source>
</evidence>
<dbReference type="PANTHER" id="PTHR11214">
    <property type="entry name" value="BETA-1,3-N-ACETYLGLUCOSAMINYLTRANSFERASE"/>
    <property type="match status" value="1"/>
</dbReference>
<keyword evidence="16" id="KW-1185">Reference proteome</keyword>
<evidence type="ECO:0000256" key="4">
    <source>
        <dbReference type="ARBA" id="ARBA00022676"/>
    </source>
</evidence>
<dbReference type="ExpressionAtlas" id="C3JXF0">
    <property type="expression patterns" value="baseline and differential"/>
</dbReference>
<comment type="similarity">
    <text evidence="3 14">Belongs to the glycosyltransferase 31 family.</text>
</comment>
<dbReference type="RefSeq" id="NP_001255189.1">
    <property type="nucleotide sequence ID" value="NM_001268260.1"/>
</dbReference>
<evidence type="ECO:0000313" key="17">
    <source>
        <dbReference type="WormBase" id="Y39E4B.9c"/>
    </source>
</evidence>
<dbReference type="EMBL" id="BX284603">
    <property type="protein sequence ID" value="CAY39361.1"/>
    <property type="molecule type" value="Genomic_DNA"/>
</dbReference>
<evidence type="ECO:0000256" key="10">
    <source>
        <dbReference type="ARBA" id="ARBA00023136"/>
    </source>
</evidence>
<evidence type="ECO:0000256" key="9">
    <source>
        <dbReference type="ARBA" id="ARBA00023034"/>
    </source>
</evidence>
<comment type="pathway">
    <text evidence="2">Protein modification; protein glycosylation.</text>
</comment>
<keyword evidence="4 14" id="KW-0328">Glycosyltransferase</keyword>
<dbReference type="OrthoDB" id="6086505at2759"/>
<dbReference type="EC" id="2.4.1.-" evidence="14"/>
<dbReference type="Pfam" id="PF01762">
    <property type="entry name" value="Galactosyl_T"/>
    <property type="match status" value="1"/>
</dbReference>
<dbReference type="PhylomeDB" id="C3JXF0"/>
<keyword evidence="13" id="KW-0978">Insecticide resistance</keyword>
<dbReference type="OMA" id="CDNFARR"/>
<dbReference type="GeneID" id="189753"/>
<reference evidence="15 16" key="1">
    <citation type="journal article" date="1998" name="Science">
        <title>Genome sequence of the nematode C. elegans: a platform for investigating biology.</title>
        <authorList>
            <consortium name="The C. elegans sequencing consortium"/>
            <person name="Sulson J.E."/>
            <person name="Waterston R."/>
        </authorList>
    </citation>
    <scope>NUCLEOTIDE SEQUENCE [LARGE SCALE GENOMIC DNA]</scope>
    <source>
        <strain evidence="15 16">Bristol N2</strain>
    </source>
</reference>
<evidence type="ECO:0000256" key="3">
    <source>
        <dbReference type="ARBA" id="ARBA00008661"/>
    </source>
</evidence>
<dbReference type="Proteomes" id="UP000001940">
    <property type="component" value="Chromosome III"/>
</dbReference>
<dbReference type="Bgee" id="WBGene00000267">
    <property type="expression patterns" value="Expressed in larva and 3 other cell types or tissues"/>
</dbReference>
<keyword evidence="9 14" id="KW-0333">Golgi apparatus</keyword>
<dbReference type="CTD" id="189753"/>
<dbReference type="AGR" id="WB:WBGene00000267"/>
<dbReference type="AlphaFoldDB" id="C3JXF0"/>
<comment type="subcellular location">
    <subcellularLocation>
        <location evidence="1 14">Golgi apparatus membrane</location>
        <topology evidence="1 14">Single-pass type II membrane protein</topology>
    </subcellularLocation>
</comment>
<keyword evidence="5" id="KW-0808">Transferase</keyword>